<accession>A0A4C1SUW3</accession>
<name>A0A4C1SUW3_EUMVA</name>
<sequence length="115" mass="12854">MASIKIEYISFGLNISFPKNKSRPSDEYNLKLAKTLTPGTIKRFGDELKYRPRPRRRPLAASTAPRARAAPAVVPESSRGEALFKSLPGILRTRSRKLGARVERPARLIARRTPA</sequence>
<evidence type="ECO:0000313" key="2">
    <source>
        <dbReference type="EMBL" id="GBP05010.1"/>
    </source>
</evidence>
<dbReference type="AlphaFoldDB" id="A0A4C1SUW3"/>
<protein>
    <submittedName>
        <fullName evidence="2">Uncharacterized protein</fullName>
    </submittedName>
</protein>
<organism evidence="2 3">
    <name type="scientific">Eumeta variegata</name>
    <name type="common">Bagworm moth</name>
    <name type="synonym">Eumeta japonica</name>
    <dbReference type="NCBI Taxonomy" id="151549"/>
    <lineage>
        <taxon>Eukaryota</taxon>
        <taxon>Metazoa</taxon>
        <taxon>Ecdysozoa</taxon>
        <taxon>Arthropoda</taxon>
        <taxon>Hexapoda</taxon>
        <taxon>Insecta</taxon>
        <taxon>Pterygota</taxon>
        <taxon>Neoptera</taxon>
        <taxon>Endopterygota</taxon>
        <taxon>Lepidoptera</taxon>
        <taxon>Glossata</taxon>
        <taxon>Ditrysia</taxon>
        <taxon>Tineoidea</taxon>
        <taxon>Psychidae</taxon>
        <taxon>Oiketicinae</taxon>
        <taxon>Eumeta</taxon>
    </lineage>
</organism>
<gene>
    <name evidence="2" type="ORF">EVAR_3365_1</name>
</gene>
<feature type="compositionally biased region" description="Low complexity" evidence="1">
    <location>
        <begin position="59"/>
        <end position="72"/>
    </location>
</feature>
<proteinExistence type="predicted"/>
<comment type="caution">
    <text evidence="2">The sequence shown here is derived from an EMBL/GenBank/DDBJ whole genome shotgun (WGS) entry which is preliminary data.</text>
</comment>
<evidence type="ECO:0000313" key="3">
    <source>
        <dbReference type="Proteomes" id="UP000299102"/>
    </source>
</evidence>
<reference evidence="2 3" key="1">
    <citation type="journal article" date="2019" name="Commun. Biol.">
        <title>The bagworm genome reveals a unique fibroin gene that provides high tensile strength.</title>
        <authorList>
            <person name="Kono N."/>
            <person name="Nakamura H."/>
            <person name="Ohtoshi R."/>
            <person name="Tomita M."/>
            <person name="Numata K."/>
            <person name="Arakawa K."/>
        </authorList>
    </citation>
    <scope>NUCLEOTIDE SEQUENCE [LARGE SCALE GENOMIC DNA]</scope>
</reference>
<dbReference type="Proteomes" id="UP000299102">
    <property type="component" value="Unassembled WGS sequence"/>
</dbReference>
<evidence type="ECO:0000256" key="1">
    <source>
        <dbReference type="SAM" id="MobiDB-lite"/>
    </source>
</evidence>
<feature type="region of interest" description="Disordered" evidence="1">
    <location>
        <begin position="53"/>
        <end position="79"/>
    </location>
</feature>
<keyword evidence="3" id="KW-1185">Reference proteome</keyword>
<dbReference type="EMBL" id="BGZK01000016">
    <property type="protein sequence ID" value="GBP05010.1"/>
    <property type="molecule type" value="Genomic_DNA"/>
</dbReference>